<dbReference type="AlphaFoldDB" id="A0A821QEQ5"/>
<name>A0A821QEQ5_9NEOP</name>
<evidence type="ECO:0000256" key="1">
    <source>
        <dbReference type="SAM" id="MobiDB-lite"/>
    </source>
</evidence>
<reference evidence="2" key="1">
    <citation type="submission" date="2021-02" db="EMBL/GenBank/DDBJ databases">
        <authorList>
            <person name="Steward A R."/>
        </authorList>
    </citation>
    <scope>NUCLEOTIDE SEQUENCE</scope>
</reference>
<evidence type="ECO:0000313" key="3">
    <source>
        <dbReference type="Proteomes" id="UP000663880"/>
    </source>
</evidence>
<feature type="compositionally biased region" description="Pro residues" evidence="1">
    <location>
        <begin position="114"/>
        <end position="123"/>
    </location>
</feature>
<evidence type="ECO:0000313" key="2">
    <source>
        <dbReference type="EMBL" id="CAF4823443.1"/>
    </source>
</evidence>
<feature type="compositionally biased region" description="Basic and acidic residues" evidence="1">
    <location>
        <begin position="83"/>
        <end position="113"/>
    </location>
</feature>
<proteinExistence type="predicted"/>
<dbReference type="EMBL" id="CAJOBZ010000008">
    <property type="protein sequence ID" value="CAF4823443.1"/>
    <property type="molecule type" value="Genomic_DNA"/>
</dbReference>
<keyword evidence="3" id="KW-1185">Reference proteome</keyword>
<feature type="region of interest" description="Disordered" evidence="1">
    <location>
        <begin position="42"/>
        <end position="123"/>
    </location>
</feature>
<sequence length="123" mass="14475">MLLFLQFLQSRLRTIHTFHSRESYDVIACYNKNVFSAYKAEKRTGRNRREGREGRDVRETREGREGRRGEAESAGVALAPPLDAHHARRYNDMAPKHWEEGLPRYHGPTEYERPPPYYYPGPK</sequence>
<accession>A0A821QEQ5</accession>
<organism evidence="2 3">
    <name type="scientific">Pieris macdunnoughi</name>
    <dbReference type="NCBI Taxonomy" id="345717"/>
    <lineage>
        <taxon>Eukaryota</taxon>
        <taxon>Metazoa</taxon>
        <taxon>Ecdysozoa</taxon>
        <taxon>Arthropoda</taxon>
        <taxon>Hexapoda</taxon>
        <taxon>Insecta</taxon>
        <taxon>Pterygota</taxon>
        <taxon>Neoptera</taxon>
        <taxon>Endopterygota</taxon>
        <taxon>Lepidoptera</taxon>
        <taxon>Glossata</taxon>
        <taxon>Ditrysia</taxon>
        <taxon>Papilionoidea</taxon>
        <taxon>Pieridae</taxon>
        <taxon>Pierinae</taxon>
        <taxon>Pieris</taxon>
    </lineage>
</organism>
<gene>
    <name evidence="2" type="ORF">PMACD_LOCUS4760</name>
</gene>
<feature type="compositionally biased region" description="Basic and acidic residues" evidence="1">
    <location>
        <begin position="42"/>
        <end position="71"/>
    </location>
</feature>
<comment type="caution">
    <text evidence="2">The sequence shown here is derived from an EMBL/GenBank/DDBJ whole genome shotgun (WGS) entry which is preliminary data.</text>
</comment>
<dbReference type="Proteomes" id="UP000663880">
    <property type="component" value="Unassembled WGS sequence"/>
</dbReference>
<protein>
    <submittedName>
        <fullName evidence="2">Uncharacterized protein</fullName>
    </submittedName>
</protein>
<dbReference type="OrthoDB" id="7474300at2759"/>